<dbReference type="SUPFAM" id="SSF56281">
    <property type="entry name" value="Metallo-hydrolase/oxidoreductase"/>
    <property type="match status" value="1"/>
</dbReference>
<comment type="caution">
    <text evidence="2">The sequence shown here is derived from an EMBL/GenBank/DDBJ whole genome shotgun (WGS) entry which is preliminary data.</text>
</comment>
<dbReference type="Proteomes" id="UP000556329">
    <property type="component" value="Unassembled WGS sequence"/>
</dbReference>
<sequence>MDLRIFDVEHGQCSHIVTDTGRHVLIDAGHNSTTNWRPSTYLPGKNIRHIDKLIISNFDEDHASDLHNLVRVVDIRTLTKNPSVSAHSLRRLKKIGGIGRGIDTLANMMTTYTGPLSGDVDYGDFRIRCFWNNYPSDFEDENNLSLVSIIESHGIRICFPGDMEVAGWERLLQRQSFRAAMGEVDILIASHHGRRNGCSDRLFRETGLFPYFIVVSDSGQEYATQETQRWYRERCRGIDLNGKRRRVLTTRKDGRVRIQTGPQGVLVDVF</sequence>
<dbReference type="Pfam" id="PF00753">
    <property type="entry name" value="Lactamase_B"/>
    <property type="match status" value="1"/>
</dbReference>
<evidence type="ECO:0000313" key="3">
    <source>
        <dbReference type="Proteomes" id="UP000556329"/>
    </source>
</evidence>
<name>A0A841PL06_9HYPH</name>
<dbReference type="InterPro" id="IPR052159">
    <property type="entry name" value="Competence_DNA_uptake"/>
</dbReference>
<dbReference type="InterPro" id="IPR036866">
    <property type="entry name" value="RibonucZ/Hydroxyglut_hydro"/>
</dbReference>
<proteinExistence type="predicted"/>
<evidence type="ECO:0000313" key="2">
    <source>
        <dbReference type="EMBL" id="MBB6414293.1"/>
    </source>
</evidence>
<dbReference type="GO" id="GO:0016787">
    <property type="term" value="F:hydrolase activity"/>
    <property type="evidence" value="ECO:0007669"/>
    <property type="project" value="UniProtKB-KW"/>
</dbReference>
<dbReference type="EMBL" id="JACHEF010000018">
    <property type="protein sequence ID" value="MBB6414293.1"/>
    <property type="molecule type" value="Genomic_DNA"/>
</dbReference>
<dbReference type="InterPro" id="IPR001279">
    <property type="entry name" value="Metallo-B-lactamas"/>
</dbReference>
<keyword evidence="2" id="KW-0378">Hydrolase</keyword>
<accession>A0A841PL06</accession>
<protein>
    <submittedName>
        <fullName evidence="2">Beta-lactamase superfamily II metal-dependent hydrolase</fullName>
    </submittedName>
</protein>
<feature type="domain" description="Metallo-beta-lactamase" evidence="1">
    <location>
        <begin position="15"/>
        <end position="77"/>
    </location>
</feature>
<organism evidence="2 3">
    <name type="scientific">Mesorhizobium sangaii</name>
    <dbReference type="NCBI Taxonomy" id="505389"/>
    <lineage>
        <taxon>Bacteria</taxon>
        <taxon>Pseudomonadati</taxon>
        <taxon>Pseudomonadota</taxon>
        <taxon>Alphaproteobacteria</taxon>
        <taxon>Hyphomicrobiales</taxon>
        <taxon>Phyllobacteriaceae</taxon>
        <taxon>Mesorhizobium</taxon>
    </lineage>
</organism>
<reference evidence="2 3" key="1">
    <citation type="submission" date="2020-08" db="EMBL/GenBank/DDBJ databases">
        <title>Genomic Encyclopedia of Type Strains, Phase IV (KMG-IV): sequencing the most valuable type-strain genomes for metagenomic binning, comparative biology and taxonomic classification.</title>
        <authorList>
            <person name="Goeker M."/>
        </authorList>
    </citation>
    <scope>NUCLEOTIDE SEQUENCE [LARGE SCALE GENOMIC DNA]</scope>
    <source>
        <strain evidence="2 3">DSM 100039</strain>
    </source>
</reference>
<dbReference type="AlphaFoldDB" id="A0A841PL06"/>
<dbReference type="PANTHER" id="PTHR30619:SF1">
    <property type="entry name" value="RECOMBINATION PROTEIN 2"/>
    <property type="match status" value="1"/>
</dbReference>
<evidence type="ECO:0000259" key="1">
    <source>
        <dbReference type="Pfam" id="PF00753"/>
    </source>
</evidence>
<dbReference type="Gene3D" id="3.60.15.10">
    <property type="entry name" value="Ribonuclease Z/Hydroxyacylglutathione hydrolase-like"/>
    <property type="match status" value="1"/>
</dbReference>
<gene>
    <name evidence="2" type="ORF">HNQ71_007002</name>
</gene>
<dbReference type="PANTHER" id="PTHR30619">
    <property type="entry name" value="DNA INTERNALIZATION/COMPETENCE PROTEIN COMEC/REC2"/>
    <property type="match status" value="1"/>
</dbReference>
<keyword evidence="3" id="KW-1185">Reference proteome</keyword>
<dbReference type="RefSeq" id="WP_184879313.1">
    <property type="nucleotide sequence ID" value="NZ_JACHEF010000018.1"/>
</dbReference>